<dbReference type="AlphaFoldDB" id="A0A7D9DXX6"/>
<dbReference type="EMBL" id="CACRXK020003021">
    <property type="protein sequence ID" value="CAB3997092.1"/>
    <property type="molecule type" value="Genomic_DNA"/>
</dbReference>
<reference evidence="1" key="1">
    <citation type="submission" date="2020-04" db="EMBL/GenBank/DDBJ databases">
        <authorList>
            <person name="Alioto T."/>
            <person name="Alioto T."/>
            <person name="Gomez Garrido J."/>
        </authorList>
    </citation>
    <scope>NUCLEOTIDE SEQUENCE</scope>
    <source>
        <strain evidence="1">A484AB</strain>
    </source>
</reference>
<sequence>MGNFRQVNILVVLAGISAILPGQLALPEHPITSGHDSVFSIVEEYFKRNLSYSEMLDLLFLYHGIAWSLDQLKYVLKKLNLRRYNTQSTDKEVGSAILAELNGPGCQKKQLELIAERTWPRNG</sequence>
<organism evidence="1 2">
    <name type="scientific">Paramuricea clavata</name>
    <name type="common">Red gorgonian</name>
    <name type="synonym">Violescent sea-whip</name>
    <dbReference type="NCBI Taxonomy" id="317549"/>
    <lineage>
        <taxon>Eukaryota</taxon>
        <taxon>Metazoa</taxon>
        <taxon>Cnidaria</taxon>
        <taxon>Anthozoa</taxon>
        <taxon>Octocorallia</taxon>
        <taxon>Malacalcyonacea</taxon>
        <taxon>Plexauridae</taxon>
        <taxon>Paramuricea</taxon>
    </lineage>
</organism>
<evidence type="ECO:0000313" key="1">
    <source>
        <dbReference type="EMBL" id="CAB3997092.1"/>
    </source>
</evidence>
<proteinExistence type="predicted"/>
<keyword evidence="2" id="KW-1185">Reference proteome</keyword>
<comment type="caution">
    <text evidence="1">The sequence shown here is derived from an EMBL/GenBank/DDBJ whole genome shotgun (WGS) entry which is preliminary data.</text>
</comment>
<dbReference type="Proteomes" id="UP001152795">
    <property type="component" value="Unassembled WGS sequence"/>
</dbReference>
<evidence type="ECO:0000313" key="2">
    <source>
        <dbReference type="Proteomes" id="UP001152795"/>
    </source>
</evidence>
<protein>
    <submittedName>
        <fullName evidence="1">Uncharacterized protein</fullName>
    </submittedName>
</protein>
<gene>
    <name evidence="1" type="ORF">PACLA_8A047435</name>
</gene>
<accession>A0A7D9DXX6</accession>
<name>A0A7D9DXX6_PARCT</name>